<accession>A0ABQ5G3I0</accession>
<reference evidence="1" key="1">
    <citation type="journal article" date="2022" name="Int. J. Mol. Sci.">
        <title>Draft Genome of Tanacetum Coccineum: Genomic Comparison of Closely Related Tanacetum-Family Plants.</title>
        <authorList>
            <person name="Yamashiro T."/>
            <person name="Shiraishi A."/>
            <person name="Nakayama K."/>
            <person name="Satake H."/>
        </authorList>
    </citation>
    <scope>NUCLEOTIDE SEQUENCE</scope>
</reference>
<name>A0ABQ5G3I0_9ASTR</name>
<gene>
    <name evidence="1" type="ORF">Tco_1029346</name>
</gene>
<organism evidence="1 2">
    <name type="scientific">Tanacetum coccineum</name>
    <dbReference type="NCBI Taxonomy" id="301880"/>
    <lineage>
        <taxon>Eukaryota</taxon>
        <taxon>Viridiplantae</taxon>
        <taxon>Streptophyta</taxon>
        <taxon>Embryophyta</taxon>
        <taxon>Tracheophyta</taxon>
        <taxon>Spermatophyta</taxon>
        <taxon>Magnoliopsida</taxon>
        <taxon>eudicotyledons</taxon>
        <taxon>Gunneridae</taxon>
        <taxon>Pentapetalae</taxon>
        <taxon>asterids</taxon>
        <taxon>campanulids</taxon>
        <taxon>Asterales</taxon>
        <taxon>Asteraceae</taxon>
        <taxon>Asteroideae</taxon>
        <taxon>Anthemideae</taxon>
        <taxon>Anthemidinae</taxon>
        <taxon>Tanacetum</taxon>
    </lineage>
</organism>
<dbReference type="Proteomes" id="UP001151760">
    <property type="component" value="Unassembled WGS sequence"/>
</dbReference>
<keyword evidence="1" id="KW-0695">RNA-directed DNA polymerase</keyword>
<evidence type="ECO:0000313" key="1">
    <source>
        <dbReference type="EMBL" id="GJT70060.1"/>
    </source>
</evidence>
<sequence length="207" mass="23820">MLIIFQKWVEAKALPTNDARVVVKFLKSPFARFGTPRAIISNRGTYFCNDKFARVMSKYGVTHRLSTVNHPSIVVVKWIRVSNRQFEIRILERTVGENRASWSDRLDGRSMGHFVICLIRHQLVATPYMGSNSRAISASCNLMKLNVLVDQGLQEFFEFIRERTKIIHDSKIKNRFSNMLVDQVLLFNSRLSYSRESLKPDGPALSP</sequence>
<reference evidence="1" key="2">
    <citation type="submission" date="2022-01" db="EMBL/GenBank/DDBJ databases">
        <authorList>
            <person name="Yamashiro T."/>
            <person name="Shiraishi A."/>
            <person name="Satake H."/>
            <person name="Nakayama K."/>
        </authorList>
    </citation>
    <scope>NUCLEOTIDE SEQUENCE</scope>
</reference>
<dbReference type="Gene3D" id="3.30.420.10">
    <property type="entry name" value="Ribonuclease H-like superfamily/Ribonuclease H"/>
    <property type="match status" value="1"/>
</dbReference>
<proteinExistence type="predicted"/>
<evidence type="ECO:0000313" key="2">
    <source>
        <dbReference type="Proteomes" id="UP001151760"/>
    </source>
</evidence>
<dbReference type="InterPro" id="IPR036397">
    <property type="entry name" value="RNaseH_sf"/>
</dbReference>
<keyword evidence="1" id="KW-0548">Nucleotidyltransferase</keyword>
<comment type="caution">
    <text evidence="1">The sequence shown here is derived from an EMBL/GenBank/DDBJ whole genome shotgun (WGS) entry which is preliminary data.</text>
</comment>
<dbReference type="InterPro" id="IPR012337">
    <property type="entry name" value="RNaseH-like_sf"/>
</dbReference>
<keyword evidence="2" id="KW-1185">Reference proteome</keyword>
<dbReference type="GO" id="GO:0003964">
    <property type="term" value="F:RNA-directed DNA polymerase activity"/>
    <property type="evidence" value="ECO:0007669"/>
    <property type="project" value="UniProtKB-KW"/>
</dbReference>
<dbReference type="SUPFAM" id="SSF53098">
    <property type="entry name" value="Ribonuclease H-like"/>
    <property type="match status" value="1"/>
</dbReference>
<keyword evidence="1" id="KW-0808">Transferase</keyword>
<dbReference type="EMBL" id="BQNB010018044">
    <property type="protein sequence ID" value="GJT70060.1"/>
    <property type="molecule type" value="Genomic_DNA"/>
</dbReference>
<protein>
    <submittedName>
        <fullName evidence="1">Reverse transcriptase domain-containing protein</fullName>
    </submittedName>
</protein>